<dbReference type="NCBIfam" id="TIGR02814">
    <property type="entry name" value="pfaD_fam"/>
    <property type="match status" value="1"/>
</dbReference>
<dbReference type="AlphaFoldDB" id="F8B6L2"/>
<organism evidence="3 4">
    <name type="scientific">Candidatus Protofrankia datiscae</name>
    <dbReference type="NCBI Taxonomy" id="2716812"/>
    <lineage>
        <taxon>Bacteria</taxon>
        <taxon>Bacillati</taxon>
        <taxon>Actinomycetota</taxon>
        <taxon>Actinomycetes</taxon>
        <taxon>Frankiales</taxon>
        <taxon>Frankiaceae</taxon>
        <taxon>Protofrankia</taxon>
    </lineage>
</organism>
<protein>
    <submittedName>
        <fullName evidence="3">PfaD family protein</fullName>
    </submittedName>
</protein>
<evidence type="ECO:0000313" key="4">
    <source>
        <dbReference type="Proteomes" id="UP000001549"/>
    </source>
</evidence>
<dbReference type="Pfam" id="PF21607">
    <property type="entry name" value="FabD_helical_ins"/>
    <property type="match status" value="1"/>
</dbReference>
<keyword evidence="4" id="KW-1185">Reference proteome</keyword>
<dbReference type="RefSeq" id="WP_013874123.1">
    <property type="nucleotide sequence ID" value="NC_015656.1"/>
</dbReference>
<dbReference type="STRING" id="656024.FsymDg_2894"/>
<dbReference type="InterPro" id="IPR049489">
    <property type="entry name" value="FabD-like_helical_ins"/>
</dbReference>
<dbReference type="PANTHER" id="PTHR32332">
    <property type="entry name" value="2-NITROPROPANE DIOXYGENASE"/>
    <property type="match status" value="1"/>
</dbReference>
<dbReference type="PANTHER" id="PTHR32332:SF20">
    <property type="entry name" value="2-NITROPROPANE DIOXYGENASE-LIKE PROTEIN"/>
    <property type="match status" value="1"/>
</dbReference>
<reference evidence="3 4" key="1">
    <citation type="submission" date="2011-05" db="EMBL/GenBank/DDBJ databases">
        <title>Complete sequence of chromosome of Frankia symbiont of Datisca glomerata.</title>
        <authorList>
            <consortium name="US DOE Joint Genome Institute"/>
            <person name="Lucas S."/>
            <person name="Han J."/>
            <person name="Lapidus A."/>
            <person name="Cheng J.-F."/>
            <person name="Goodwin L."/>
            <person name="Pitluck S."/>
            <person name="Peters L."/>
            <person name="Mikhailova N."/>
            <person name="Chertkov O."/>
            <person name="Teshima H."/>
            <person name="Han C."/>
            <person name="Tapia R."/>
            <person name="Land M."/>
            <person name="Hauser L."/>
            <person name="Kyrpides N."/>
            <person name="Ivanova N."/>
            <person name="Pagani I."/>
            <person name="Berry A."/>
            <person name="Pawlowski K."/>
            <person name="Persson T."/>
            <person name="Vanden Heuvel B."/>
            <person name="Benson D."/>
            <person name="Woyke T."/>
        </authorList>
    </citation>
    <scope>NUCLEOTIDE SEQUENCE [LARGE SCALE GENOMIC DNA]</scope>
    <source>
        <strain evidence="4">4085684</strain>
    </source>
</reference>
<evidence type="ECO:0000256" key="1">
    <source>
        <dbReference type="SAM" id="MobiDB-lite"/>
    </source>
</evidence>
<dbReference type="Proteomes" id="UP000001549">
    <property type="component" value="Chromosome"/>
</dbReference>
<accession>F8B6L2</accession>
<feature type="domain" description="[Acyl-carrier-protein] S-malonyltransferase-like inserted helical" evidence="2">
    <location>
        <begin position="409"/>
        <end position="488"/>
    </location>
</feature>
<dbReference type="InterPro" id="IPR013785">
    <property type="entry name" value="Aldolase_TIM"/>
</dbReference>
<feature type="compositionally biased region" description="Low complexity" evidence="1">
    <location>
        <begin position="15"/>
        <end position="32"/>
    </location>
</feature>
<dbReference type="eggNOG" id="COG2070">
    <property type="taxonomic scope" value="Bacteria"/>
</dbReference>
<dbReference type="HOGENOM" id="CLU_040029_0_0_11"/>
<dbReference type="SUPFAM" id="SSF51412">
    <property type="entry name" value="Inosine monophosphate dehydrogenase (IMPDH)"/>
    <property type="match status" value="1"/>
</dbReference>
<dbReference type="Gene3D" id="3.20.20.70">
    <property type="entry name" value="Aldolase class I"/>
    <property type="match status" value="1"/>
</dbReference>
<proteinExistence type="predicted"/>
<evidence type="ECO:0000313" key="3">
    <source>
        <dbReference type="EMBL" id="AEH10221.1"/>
    </source>
</evidence>
<name>F8B6L2_9ACTN</name>
<feature type="region of interest" description="Disordered" evidence="1">
    <location>
        <begin position="1"/>
        <end position="38"/>
    </location>
</feature>
<sequence>MVTAQAGPAAPSRPADAGHTTAGRTAGRPTGHSAGRATGLARGADEIYDVLATLERPAFVVRDAQGIAATNDERLLGPGTQVLAAVPLAPPERLGSPDFPRDHGVRHPYMAGAMANGIASAELVVALAGAGFLASFGAAGVLPARVDEALVTISRRVPAGAGFACNLIHSPNELAMERDVVDLCLRHQVRCVEASAFLDLTPQVVRYRLAGLSRADSGQVRAGNRLVAKISRVEVAERFLRPAPEPIVRGLLDAGLVTAEQAELARGVSVADDITVEADSGGHTDRRPLTVLLPEIIALRDRIRRELAQPGHPWQVRVGAAGGIGTPAAAAAAFALGAAYVVTGSVNQASVEASQSPATKRLLAGAGTADCAMAPSADMFEMGVEVQVLQRGTMFASRARRLYEVYRAHDGIEAIPAAERDALERKIFLRPLDDVWADTVRFFTERDPDQIARAADNPKRRMALVFRWYLGLSSGWSIAGEPSRATDYQIWCGPAMGAFNTWVAGTYLAPVENRRVADIAAQIMRGAAFSSRVSHLRSAGVRLPARCATYIPSLIPSPPRTGVAAGLDRWEQS</sequence>
<dbReference type="EMBL" id="CP002801">
    <property type="protein sequence ID" value="AEH10221.1"/>
    <property type="molecule type" value="Genomic_DNA"/>
</dbReference>
<gene>
    <name evidence="3" type="ordered locus">FsymDg_2894</name>
</gene>
<dbReference type="InterPro" id="IPR014179">
    <property type="entry name" value="PfaD-like_TIM-barrel"/>
</dbReference>
<evidence type="ECO:0000259" key="2">
    <source>
        <dbReference type="Pfam" id="PF21607"/>
    </source>
</evidence>
<dbReference type="KEGG" id="fsy:FsymDg_2894"/>